<reference evidence="1 2" key="1">
    <citation type="submission" date="2014-10" db="EMBL/GenBank/DDBJ databases">
        <authorList>
            <person name="Seo M.-J."/>
            <person name="Seok Y.J."/>
            <person name="Cha I.-T."/>
        </authorList>
    </citation>
    <scope>NUCLEOTIDE SEQUENCE [LARGE SCALE GENOMIC DNA]</scope>
    <source>
        <strain evidence="1 2">NEU</strain>
    </source>
</reference>
<dbReference type="RefSeq" id="WP_071361861.1">
    <property type="nucleotide sequence ID" value="NZ_JRYB01000001.1"/>
</dbReference>
<sequence>MTSANFHISYASVANALFEHIEQDLLLLTTALLDDDEELPRRFEPYPSTLLAHEGMPPP</sequence>
<dbReference type="AlphaFoldDB" id="A0A1S2NHJ3"/>
<organism evidence="1 2">
    <name type="scientific">Massilia timonae</name>
    <dbReference type="NCBI Taxonomy" id="47229"/>
    <lineage>
        <taxon>Bacteria</taxon>
        <taxon>Pseudomonadati</taxon>
        <taxon>Pseudomonadota</taxon>
        <taxon>Betaproteobacteria</taxon>
        <taxon>Burkholderiales</taxon>
        <taxon>Oxalobacteraceae</taxon>
        <taxon>Telluria group</taxon>
        <taxon>Massilia</taxon>
    </lineage>
</organism>
<evidence type="ECO:0000313" key="1">
    <source>
        <dbReference type="EMBL" id="OIJ44293.1"/>
    </source>
</evidence>
<protein>
    <submittedName>
        <fullName evidence="1">Uncharacterized protein</fullName>
    </submittedName>
</protein>
<accession>A0A1S2NHJ3</accession>
<evidence type="ECO:0000313" key="2">
    <source>
        <dbReference type="Proteomes" id="UP000180246"/>
    </source>
</evidence>
<comment type="caution">
    <text evidence="1">The sequence shown here is derived from an EMBL/GenBank/DDBJ whole genome shotgun (WGS) entry which is preliminary data.</text>
</comment>
<dbReference type="EMBL" id="JRYB01000001">
    <property type="protein sequence ID" value="OIJ44293.1"/>
    <property type="molecule type" value="Genomic_DNA"/>
</dbReference>
<gene>
    <name evidence="1" type="ORF">LO55_2750</name>
</gene>
<dbReference type="Proteomes" id="UP000180246">
    <property type="component" value="Unassembled WGS sequence"/>
</dbReference>
<proteinExistence type="predicted"/>
<name>A0A1S2NHJ3_9BURK</name>